<dbReference type="Proteomes" id="UP000324595">
    <property type="component" value="Unassembled WGS sequence"/>
</dbReference>
<dbReference type="PRINTS" id="PR00119">
    <property type="entry name" value="CATATPASE"/>
</dbReference>
<dbReference type="AlphaFoldDB" id="A0A5D3YNB1"/>
<organism evidence="12 13">
    <name type="scientific">Fodinibius salinus</name>
    <dbReference type="NCBI Taxonomy" id="860790"/>
    <lineage>
        <taxon>Bacteria</taxon>
        <taxon>Pseudomonadati</taxon>
        <taxon>Balneolota</taxon>
        <taxon>Balneolia</taxon>
        <taxon>Balneolales</taxon>
        <taxon>Balneolaceae</taxon>
        <taxon>Fodinibius</taxon>
    </lineage>
</organism>
<keyword evidence="7 10" id="KW-0472">Membrane</keyword>
<evidence type="ECO:0000256" key="10">
    <source>
        <dbReference type="RuleBase" id="RU362081"/>
    </source>
</evidence>
<keyword evidence="6 10" id="KW-1133">Transmembrane helix</keyword>
<dbReference type="NCBIfam" id="TIGR01525">
    <property type="entry name" value="ATPase-IB_hvy"/>
    <property type="match status" value="1"/>
</dbReference>
<dbReference type="GO" id="GO:0016887">
    <property type="term" value="F:ATP hydrolysis activity"/>
    <property type="evidence" value="ECO:0007669"/>
    <property type="project" value="InterPro"/>
</dbReference>
<dbReference type="SUPFAM" id="SSF56784">
    <property type="entry name" value="HAD-like"/>
    <property type="match status" value="1"/>
</dbReference>
<dbReference type="PANTHER" id="PTHR48085">
    <property type="entry name" value="CADMIUM/ZINC-TRANSPORTING ATPASE HMA2-RELATED"/>
    <property type="match status" value="1"/>
</dbReference>
<feature type="transmembrane region" description="Helical" evidence="10">
    <location>
        <begin position="74"/>
        <end position="105"/>
    </location>
</feature>
<evidence type="ECO:0000256" key="6">
    <source>
        <dbReference type="ARBA" id="ARBA00022989"/>
    </source>
</evidence>
<dbReference type="SFLD" id="SFLDF00027">
    <property type="entry name" value="p-type_atpase"/>
    <property type="match status" value="1"/>
</dbReference>
<feature type="transmembrane region" description="Helical" evidence="10">
    <location>
        <begin position="239"/>
        <end position="257"/>
    </location>
</feature>
<dbReference type="PRINTS" id="PR00941">
    <property type="entry name" value="CDATPASE"/>
</dbReference>
<feature type="transmembrane region" description="Helical" evidence="10">
    <location>
        <begin position="263"/>
        <end position="289"/>
    </location>
</feature>
<dbReference type="InterPro" id="IPR023299">
    <property type="entry name" value="ATPase_P-typ_cyto_dom_N"/>
</dbReference>
<evidence type="ECO:0000256" key="5">
    <source>
        <dbReference type="ARBA" id="ARBA00022967"/>
    </source>
</evidence>
<dbReference type="Gene3D" id="3.40.1110.10">
    <property type="entry name" value="Calcium-transporting ATPase, cytoplasmic domain N"/>
    <property type="match status" value="1"/>
</dbReference>
<dbReference type="SUPFAM" id="SSF81653">
    <property type="entry name" value="Calcium ATPase, transduction domain A"/>
    <property type="match status" value="1"/>
</dbReference>
<evidence type="ECO:0000259" key="11">
    <source>
        <dbReference type="Pfam" id="PF00122"/>
    </source>
</evidence>
<gene>
    <name evidence="12" type="ORF">LX73_0117</name>
</gene>
<evidence type="ECO:0000256" key="8">
    <source>
        <dbReference type="ARBA" id="ARBA00039097"/>
    </source>
</evidence>
<keyword evidence="10" id="KW-0547">Nucleotide-binding</keyword>
<dbReference type="InterPro" id="IPR059000">
    <property type="entry name" value="ATPase_P-type_domA"/>
</dbReference>
<dbReference type="InterPro" id="IPR023298">
    <property type="entry name" value="ATPase_P-typ_TM_dom_sf"/>
</dbReference>
<dbReference type="InterPro" id="IPR023214">
    <property type="entry name" value="HAD_sf"/>
</dbReference>
<evidence type="ECO:0000313" key="13">
    <source>
        <dbReference type="Proteomes" id="UP000324595"/>
    </source>
</evidence>
<dbReference type="GO" id="GO:0046872">
    <property type="term" value="F:metal ion binding"/>
    <property type="evidence" value="ECO:0007669"/>
    <property type="project" value="UniProtKB-KW"/>
</dbReference>
<comment type="subcellular location">
    <subcellularLocation>
        <location evidence="10">Cell membrane</location>
    </subcellularLocation>
    <subcellularLocation>
        <location evidence="1">Membrane</location>
    </subcellularLocation>
</comment>
<dbReference type="SFLD" id="SFLDG00002">
    <property type="entry name" value="C1.7:_P-type_atpase_like"/>
    <property type="match status" value="1"/>
</dbReference>
<dbReference type="FunFam" id="2.70.150.10:FF:000002">
    <property type="entry name" value="Copper-transporting ATPase 1, putative"/>
    <property type="match status" value="1"/>
</dbReference>
<evidence type="ECO:0000256" key="1">
    <source>
        <dbReference type="ARBA" id="ARBA00004370"/>
    </source>
</evidence>
<dbReference type="InterPro" id="IPR036412">
    <property type="entry name" value="HAD-like_sf"/>
</dbReference>
<dbReference type="InterPro" id="IPR044492">
    <property type="entry name" value="P_typ_ATPase_HD_dom"/>
</dbReference>
<dbReference type="Gene3D" id="3.40.50.1000">
    <property type="entry name" value="HAD superfamily/HAD-like"/>
    <property type="match status" value="1"/>
</dbReference>
<dbReference type="GO" id="GO:0016463">
    <property type="term" value="F:P-type zinc transporter activity"/>
    <property type="evidence" value="ECO:0007669"/>
    <property type="project" value="UniProtKB-EC"/>
</dbReference>
<keyword evidence="5" id="KW-1278">Translocase</keyword>
<protein>
    <recommendedName>
        <fullName evidence="8">P-type Zn(2+) transporter</fullName>
        <ecNumber evidence="8">7.2.2.12</ecNumber>
    </recommendedName>
</protein>
<evidence type="ECO:0000256" key="9">
    <source>
        <dbReference type="ARBA" id="ARBA00047308"/>
    </source>
</evidence>
<keyword evidence="13" id="KW-1185">Reference proteome</keyword>
<evidence type="ECO:0000256" key="3">
    <source>
        <dbReference type="ARBA" id="ARBA00022692"/>
    </source>
</evidence>
<name>A0A5D3YNB1_9BACT</name>
<dbReference type="InterPro" id="IPR051014">
    <property type="entry name" value="Cation_Transport_ATPase_IB"/>
</dbReference>
<dbReference type="RefSeq" id="WP_148898337.1">
    <property type="nucleotide sequence ID" value="NZ_VNHY01000001.1"/>
</dbReference>
<dbReference type="NCBIfam" id="TIGR01494">
    <property type="entry name" value="ATPase_P-type"/>
    <property type="match status" value="2"/>
</dbReference>
<dbReference type="PANTHER" id="PTHR48085:SF5">
    <property type="entry name" value="CADMIUM_ZINC-TRANSPORTING ATPASE HMA4-RELATED"/>
    <property type="match status" value="1"/>
</dbReference>
<keyword evidence="4 10" id="KW-0479">Metal-binding</keyword>
<evidence type="ECO:0000256" key="4">
    <source>
        <dbReference type="ARBA" id="ARBA00022723"/>
    </source>
</evidence>
<keyword evidence="10" id="KW-1003">Cell membrane</keyword>
<dbReference type="EC" id="7.2.2.12" evidence="8"/>
<dbReference type="SUPFAM" id="SSF81665">
    <property type="entry name" value="Calcium ATPase, transmembrane domain M"/>
    <property type="match status" value="1"/>
</dbReference>
<reference evidence="12 13" key="1">
    <citation type="submission" date="2019-07" db="EMBL/GenBank/DDBJ databases">
        <title>Genomic Encyclopedia of Archaeal and Bacterial Type Strains, Phase II (KMG-II): from individual species to whole genera.</title>
        <authorList>
            <person name="Goeker M."/>
        </authorList>
    </citation>
    <scope>NUCLEOTIDE SEQUENCE [LARGE SCALE GENOMIC DNA]</scope>
    <source>
        <strain evidence="12 13">DSM 21935</strain>
    </source>
</reference>
<dbReference type="InterPro" id="IPR027256">
    <property type="entry name" value="P-typ_ATPase_IB"/>
</dbReference>
<comment type="catalytic activity">
    <reaction evidence="9">
        <text>Zn(2+)(in) + ATP + H2O = Zn(2+)(out) + ADP + phosphate + H(+)</text>
        <dbReference type="Rhea" id="RHEA:20621"/>
        <dbReference type="ChEBI" id="CHEBI:15377"/>
        <dbReference type="ChEBI" id="CHEBI:15378"/>
        <dbReference type="ChEBI" id="CHEBI:29105"/>
        <dbReference type="ChEBI" id="CHEBI:30616"/>
        <dbReference type="ChEBI" id="CHEBI:43474"/>
        <dbReference type="ChEBI" id="CHEBI:456216"/>
        <dbReference type="EC" id="7.2.2.12"/>
    </reaction>
</comment>
<keyword evidence="10" id="KW-0067">ATP-binding</keyword>
<feature type="domain" description="P-type ATPase A" evidence="11">
    <location>
        <begin position="123"/>
        <end position="223"/>
    </location>
</feature>
<evidence type="ECO:0000256" key="7">
    <source>
        <dbReference type="ARBA" id="ARBA00023136"/>
    </source>
</evidence>
<evidence type="ECO:0000313" key="12">
    <source>
        <dbReference type="EMBL" id="TYP94828.1"/>
    </source>
</evidence>
<dbReference type="InterPro" id="IPR001757">
    <property type="entry name" value="P_typ_ATPase"/>
</dbReference>
<feature type="transmembrane region" description="Helical" evidence="10">
    <location>
        <begin position="601"/>
        <end position="621"/>
    </location>
</feature>
<feature type="transmembrane region" description="Helical" evidence="10">
    <location>
        <begin position="18"/>
        <end position="38"/>
    </location>
</feature>
<accession>A0A5D3YNB1</accession>
<dbReference type="InterPro" id="IPR008250">
    <property type="entry name" value="ATPase_P-typ_transduc_dom_A_sf"/>
</dbReference>
<sequence length="650" mass="69572">MKSLQKQLQNATKRKKALLVLSGLLITAGWTVDIFWASGWSFNVLMLLATITAGFEIARRAWQGLWNGHTNIELLVTIAATGGLFIGVFWEAAAVTFLFLLGGWLEARTMSKTRDTLKELINMAPEMAIIVGDEGRREIPARQVEDEMQVLVKPGSKIPVDGIVESGVTTVDESAITGEPIPAEKESGSEVYAGTINKNGRIYIRATKSGADTTLAKIIRRVEEAQEEKAPTQRFIERFASWYTPGIVGLSIISYLFTWNLELGLTLLVIGCPGALVISTPISIISGIGNAAKKGILIKGGEYLENAGKVSAVALDKTGTLTTGKPSVTELIYFSQETALAGVSQEESLAEVHTASLVNGNNGSLPSEGEELLYWTAIAESASEHPLAEAIIAETNEMTDLPEPDQFESHTGQGIEAVLGDNHIYVGKADFLKEKGISIGEGINKEIQNLTNRGRTVVFTARNNKLVGAIGIADPMRTETTEMISKLRENGIERIAMLTGDAKSTANAIAGESGITEVHAGILPEDKNDIILAMQEEGYQVAMVGDGINDAPALATADIGIAMGAAGTDVAIETADIALMTDKLMNIPEALRISKLTLRNIHQNVVIALVTVGALLAGVFAGSVHMAAGMLIHELSVMLVIFNGMRLRWK</sequence>
<comment type="similarity">
    <text evidence="2 10">Belongs to the cation transport ATPase (P-type) (TC 3.A.3) family. Type IB subfamily.</text>
</comment>
<dbReference type="Pfam" id="PF00702">
    <property type="entry name" value="Hydrolase"/>
    <property type="match status" value="1"/>
</dbReference>
<proteinExistence type="inferred from homology"/>
<dbReference type="CDD" id="cd02079">
    <property type="entry name" value="P-type_ATPase_HM"/>
    <property type="match status" value="1"/>
</dbReference>
<keyword evidence="3 10" id="KW-0812">Transmembrane</keyword>
<dbReference type="SFLD" id="SFLDS00003">
    <property type="entry name" value="Haloacid_Dehalogenase"/>
    <property type="match status" value="1"/>
</dbReference>
<dbReference type="InterPro" id="IPR018303">
    <property type="entry name" value="ATPase_P-typ_P_site"/>
</dbReference>
<dbReference type="PROSITE" id="PS00154">
    <property type="entry name" value="ATPASE_E1_E2"/>
    <property type="match status" value="1"/>
</dbReference>
<dbReference type="EMBL" id="VNHY01000001">
    <property type="protein sequence ID" value="TYP94828.1"/>
    <property type="molecule type" value="Genomic_DNA"/>
</dbReference>
<dbReference type="GO" id="GO:0005524">
    <property type="term" value="F:ATP binding"/>
    <property type="evidence" value="ECO:0007669"/>
    <property type="project" value="UniProtKB-UniRule"/>
</dbReference>
<comment type="caution">
    <text evidence="12">The sequence shown here is derived from an EMBL/GenBank/DDBJ whole genome shotgun (WGS) entry which is preliminary data.</text>
</comment>
<dbReference type="Pfam" id="PF00122">
    <property type="entry name" value="E1-E2_ATPase"/>
    <property type="match status" value="1"/>
</dbReference>
<dbReference type="GO" id="GO:0005886">
    <property type="term" value="C:plasma membrane"/>
    <property type="evidence" value="ECO:0007669"/>
    <property type="project" value="UniProtKB-SubCell"/>
</dbReference>
<evidence type="ECO:0000256" key="2">
    <source>
        <dbReference type="ARBA" id="ARBA00006024"/>
    </source>
</evidence>
<dbReference type="OrthoDB" id="9770315at2"/>
<dbReference type="Gene3D" id="2.70.150.10">
    <property type="entry name" value="Calcium-transporting ATPase, cytoplasmic transduction domain A"/>
    <property type="match status" value="1"/>
</dbReference>